<protein>
    <submittedName>
        <fullName evidence="1">3760_t:CDS:1</fullName>
    </submittedName>
</protein>
<dbReference type="AlphaFoldDB" id="A0A9N9HJW4"/>
<gene>
    <name evidence="1" type="ORF">FCALED_LOCUS12832</name>
</gene>
<keyword evidence="2" id="KW-1185">Reference proteome</keyword>
<accession>A0A9N9HJW4</accession>
<evidence type="ECO:0000313" key="1">
    <source>
        <dbReference type="EMBL" id="CAG8688516.1"/>
    </source>
</evidence>
<proteinExistence type="predicted"/>
<sequence>DLCAQPGRPFNKSQNAFKQSFEQQGRFYGKRRSHPLCLAT</sequence>
<dbReference type="EMBL" id="CAJVPQ010006708">
    <property type="protein sequence ID" value="CAG8688516.1"/>
    <property type="molecule type" value="Genomic_DNA"/>
</dbReference>
<comment type="caution">
    <text evidence="1">The sequence shown here is derived from an EMBL/GenBank/DDBJ whole genome shotgun (WGS) entry which is preliminary data.</text>
</comment>
<evidence type="ECO:0000313" key="2">
    <source>
        <dbReference type="Proteomes" id="UP000789570"/>
    </source>
</evidence>
<dbReference type="Proteomes" id="UP000789570">
    <property type="component" value="Unassembled WGS sequence"/>
</dbReference>
<organism evidence="1 2">
    <name type="scientific">Funneliformis caledonium</name>
    <dbReference type="NCBI Taxonomy" id="1117310"/>
    <lineage>
        <taxon>Eukaryota</taxon>
        <taxon>Fungi</taxon>
        <taxon>Fungi incertae sedis</taxon>
        <taxon>Mucoromycota</taxon>
        <taxon>Glomeromycotina</taxon>
        <taxon>Glomeromycetes</taxon>
        <taxon>Glomerales</taxon>
        <taxon>Glomeraceae</taxon>
        <taxon>Funneliformis</taxon>
    </lineage>
</organism>
<feature type="non-terminal residue" evidence="1">
    <location>
        <position position="1"/>
    </location>
</feature>
<name>A0A9N9HJW4_9GLOM</name>
<reference evidence="1" key="1">
    <citation type="submission" date="2021-06" db="EMBL/GenBank/DDBJ databases">
        <authorList>
            <person name="Kallberg Y."/>
            <person name="Tangrot J."/>
            <person name="Rosling A."/>
        </authorList>
    </citation>
    <scope>NUCLEOTIDE SEQUENCE</scope>
    <source>
        <strain evidence="1">UK204</strain>
    </source>
</reference>